<organism evidence="3 4">
    <name type="scientific">Bifidobacterium vespertilionis</name>
    <dbReference type="NCBI Taxonomy" id="2562524"/>
    <lineage>
        <taxon>Bacteria</taxon>
        <taxon>Bacillati</taxon>
        <taxon>Actinomycetota</taxon>
        <taxon>Actinomycetes</taxon>
        <taxon>Bifidobacteriales</taxon>
        <taxon>Bifidobacteriaceae</taxon>
        <taxon>Bifidobacterium</taxon>
    </lineage>
</organism>
<comment type="caution">
    <text evidence="3">The sequence shown here is derived from an EMBL/GenBank/DDBJ whole genome shotgun (WGS) entry which is preliminary data.</text>
</comment>
<dbReference type="OrthoDB" id="3240329at2"/>
<keyword evidence="1" id="KW-1133">Transmembrane helix</keyword>
<dbReference type="AlphaFoldDB" id="A0A5J5E5U0"/>
<protein>
    <submittedName>
        <fullName evidence="3">Uncharacterized protein</fullName>
    </submittedName>
</protein>
<evidence type="ECO:0000313" key="5">
    <source>
        <dbReference type="Proteomes" id="UP000374630"/>
    </source>
</evidence>
<gene>
    <name evidence="3" type="ORF">EM848_01535</name>
    <name evidence="2" type="ORF">EMO90_02690</name>
</gene>
<sequence length="172" mass="18020">MILALDVSSLNPLAPMGVPTALIVAIAVACVLCVALAAAAIVLSRPRRTPAAPRGAHATAADSARWHRRVDDVVARYEAGAIGRPEAFAELAAIVRAFASEATGQDMRAHTLSDFSRVPRASRGDGDVDLLRQTIAALYPPEFADGLANAQAGRTGVAEAAGWVSNLVDRWR</sequence>
<keyword evidence="5" id="KW-1185">Reference proteome</keyword>
<feature type="transmembrane region" description="Helical" evidence="1">
    <location>
        <begin position="20"/>
        <end position="44"/>
    </location>
</feature>
<name>A0A5J5E5U0_9BIFI</name>
<keyword evidence="1" id="KW-0472">Membrane</keyword>
<evidence type="ECO:0000256" key="1">
    <source>
        <dbReference type="SAM" id="Phobius"/>
    </source>
</evidence>
<evidence type="ECO:0000313" key="2">
    <source>
        <dbReference type="EMBL" id="KAA8822118.1"/>
    </source>
</evidence>
<evidence type="ECO:0000313" key="4">
    <source>
        <dbReference type="Proteomes" id="UP000345527"/>
    </source>
</evidence>
<dbReference type="RefSeq" id="WP_150353253.1">
    <property type="nucleotide sequence ID" value="NZ_RZNZ01000002.1"/>
</dbReference>
<dbReference type="EMBL" id="RZNZ01000002">
    <property type="protein sequence ID" value="KAA8822118.1"/>
    <property type="molecule type" value="Genomic_DNA"/>
</dbReference>
<accession>A0A5J5E5U0</accession>
<reference evidence="4 5" key="1">
    <citation type="journal article" date="2019" name="Syst. Appl. Microbiol.">
        <title>Characterization of Bifidobacterium species in feaces of the Egyptian fruit bat: Description of B. vespertilionis sp. nov. and B. rousetti sp. nov.</title>
        <authorList>
            <person name="Modesto M."/>
            <person name="Satti M."/>
            <person name="Watanabe K."/>
            <person name="Puglisi E."/>
            <person name="Morelli L."/>
            <person name="Huang C.-H."/>
            <person name="Liou J.-S."/>
            <person name="Miyashita M."/>
            <person name="Tamura T."/>
            <person name="Saito S."/>
            <person name="Mori K."/>
            <person name="Huang L."/>
            <person name="Sciavilla P."/>
            <person name="Sandri C."/>
            <person name="Spiezio C."/>
            <person name="Vitali F."/>
            <person name="Cavalieri D."/>
            <person name="Perpetuini G."/>
            <person name="Tofalo R."/>
            <person name="Bonetti A."/>
            <person name="Arita M."/>
            <person name="Mattarelli P."/>
        </authorList>
    </citation>
    <scope>NUCLEOTIDE SEQUENCE [LARGE SCALE GENOMIC DNA]</scope>
    <source>
        <strain evidence="2 5">RST16</strain>
        <strain evidence="3 4">RST8</strain>
    </source>
</reference>
<dbReference type="EMBL" id="RZOA01000002">
    <property type="protein sequence ID" value="KAA8824519.1"/>
    <property type="molecule type" value="Genomic_DNA"/>
</dbReference>
<keyword evidence="1" id="KW-0812">Transmembrane</keyword>
<evidence type="ECO:0000313" key="3">
    <source>
        <dbReference type="EMBL" id="KAA8824519.1"/>
    </source>
</evidence>
<dbReference type="Proteomes" id="UP000345527">
    <property type="component" value="Unassembled WGS sequence"/>
</dbReference>
<dbReference type="Proteomes" id="UP000374630">
    <property type="component" value="Unassembled WGS sequence"/>
</dbReference>
<proteinExistence type="predicted"/>